<feature type="transmembrane region" description="Helical" evidence="3">
    <location>
        <begin position="43"/>
        <end position="64"/>
    </location>
</feature>
<proteinExistence type="inferred from homology"/>
<dbReference type="EMBL" id="BAAATZ010000002">
    <property type="protein sequence ID" value="GAA2719679.1"/>
    <property type="molecule type" value="Genomic_DNA"/>
</dbReference>
<sequence>MDDLQMLRDLGHDLEHEPPASLDRQRNRINGPRSRRWTRPKGWLVLGVAAAVTASALLVPRLLLSTEMDYLDVLEDPGSVTEPKPTKDVNILVLGSDSRGGRNQKEADRFARSDTIIVAHVPADGRGVKMVSIPRDTLVDVPDCKNADGRTVPGSRAVINVAFTIGGAECARKTVENLGGITLDHTIVFDFIAFKRVVDALGGVEVEIETEIRDPEAKLSLHKGLQTLKGEQALGYVRARRGLGDGSDLGRIKRQQEVMEAVVEKSEPLLGDPAKAMDLAKAVAPALKEGQGLTVSRMLQIVFVFAQSGDHEIDFLTVPWKPDPEEPDRLVLKQPEAEKLWQTLR</sequence>
<dbReference type="PANTHER" id="PTHR33392">
    <property type="entry name" value="POLYISOPRENYL-TEICHOIC ACID--PEPTIDOGLYCAN TEICHOIC ACID TRANSFERASE TAGU"/>
    <property type="match status" value="1"/>
</dbReference>
<accession>A0ABN3TW19</accession>
<evidence type="ECO:0000256" key="1">
    <source>
        <dbReference type="ARBA" id="ARBA00006068"/>
    </source>
</evidence>
<evidence type="ECO:0000256" key="3">
    <source>
        <dbReference type="SAM" id="Phobius"/>
    </source>
</evidence>
<name>A0ABN3TW19_9ACTN</name>
<evidence type="ECO:0000256" key="2">
    <source>
        <dbReference type="SAM" id="MobiDB-lite"/>
    </source>
</evidence>
<feature type="region of interest" description="Disordered" evidence="2">
    <location>
        <begin position="11"/>
        <end position="34"/>
    </location>
</feature>
<evidence type="ECO:0000313" key="5">
    <source>
        <dbReference type="EMBL" id="GAA2719679.1"/>
    </source>
</evidence>
<dbReference type="Pfam" id="PF03816">
    <property type="entry name" value="LytR_cpsA_psr"/>
    <property type="match status" value="1"/>
</dbReference>
<keyword evidence="3" id="KW-0812">Transmembrane</keyword>
<dbReference type="PANTHER" id="PTHR33392:SF6">
    <property type="entry name" value="POLYISOPRENYL-TEICHOIC ACID--PEPTIDOGLYCAN TEICHOIC ACID TRANSFERASE TAGU"/>
    <property type="match status" value="1"/>
</dbReference>
<dbReference type="InterPro" id="IPR004474">
    <property type="entry name" value="LytR_CpsA_psr"/>
</dbReference>
<dbReference type="NCBIfam" id="TIGR00350">
    <property type="entry name" value="lytR_cpsA_psr"/>
    <property type="match status" value="1"/>
</dbReference>
<reference evidence="5 6" key="1">
    <citation type="journal article" date="2019" name="Int. J. Syst. Evol. Microbiol.">
        <title>The Global Catalogue of Microorganisms (GCM) 10K type strain sequencing project: providing services to taxonomists for standard genome sequencing and annotation.</title>
        <authorList>
            <consortium name="The Broad Institute Genomics Platform"/>
            <consortium name="The Broad Institute Genome Sequencing Center for Infectious Disease"/>
            <person name="Wu L."/>
            <person name="Ma J."/>
        </authorList>
    </citation>
    <scope>NUCLEOTIDE SEQUENCE [LARGE SCALE GENOMIC DNA]</scope>
    <source>
        <strain evidence="5 6">JCM 8201</strain>
    </source>
</reference>
<evidence type="ECO:0000259" key="4">
    <source>
        <dbReference type="Pfam" id="PF03816"/>
    </source>
</evidence>
<dbReference type="Proteomes" id="UP001501842">
    <property type="component" value="Unassembled WGS sequence"/>
</dbReference>
<comment type="caution">
    <text evidence="5">The sequence shown here is derived from an EMBL/GenBank/DDBJ whole genome shotgun (WGS) entry which is preliminary data.</text>
</comment>
<keyword evidence="3" id="KW-1133">Transmembrane helix</keyword>
<feature type="domain" description="Cell envelope-related transcriptional attenuator" evidence="4">
    <location>
        <begin position="112"/>
        <end position="266"/>
    </location>
</feature>
<protein>
    <recommendedName>
        <fullName evidence="4">Cell envelope-related transcriptional attenuator domain-containing protein</fullName>
    </recommendedName>
</protein>
<evidence type="ECO:0000313" key="6">
    <source>
        <dbReference type="Proteomes" id="UP001501842"/>
    </source>
</evidence>
<dbReference type="RefSeq" id="WP_344448521.1">
    <property type="nucleotide sequence ID" value="NZ_BAAATZ010000002.1"/>
</dbReference>
<dbReference type="Gene3D" id="3.40.630.190">
    <property type="entry name" value="LCP protein"/>
    <property type="match status" value="1"/>
</dbReference>
<gene>
    <name evidence="5" type="ORF">GCM10010439_05910</name>
</gene>
<comment type="similarity">
    <text evidence="1">Belongs to the LytR/CpsA/Psr (LCP) family.</text>
</comment>
<keyword evidence="3" id="KW-0472">Membrane</keyword>
<organism evidence="5 6">
    <name type="scientific">Actinocorallia aurantiaca</name>
    <dbReference type="NCBI Taxonomy" id="46204"/>
    <lineage>
        <taxon>Bacteria</taxon>
        <taxon>Bacillati</taxon>
        <taxon>Actinomycetota</taxon>
        <taxon>Actinomycetes</taxon>
        <taxon>Streptosporangiales</taxon>
        <taxon>Thermomonosporaceae</taxon>
        <taxon>Actinocorallia</taxon>
    </lineage>
</organism>
<feature type="compositionally biased region" description="Basic and acidic residues" evidence="2">
    <location>
        <begin position="11"/>
        <end position="26"/>
    </location>
</feature>
<keyword evidence="6" id="KW-1185">Reference proteome</keyword>
<dbReference type="InterPro" id="IPR050922">
    <property type="entry name" value="LytR/CpsA/Psr_CW_biosynth"/>
</dbReference>